<protein>
    <recommendedName>
        <fullName evidence="2">F-box domain-containing protein</fullName>
    </recommendedName>
</protein>
<evidence type="ECO:0000313" key="3">
    <source>
        <dbReference type="EMBL" id="KZW00759.1"/>
    </source>
</evidence>
<feature type="domain" description="F-box" evidence="2">
    <location>
        <begin position="5"/>
        <end position="64"/>
    </location>
</feature>
<evidence type="ECO:0000259" key="2">
    <source>
        <dbReference type="Pfam" id="PF12937"/>
    </source>
</evidence>
<dbReference type="InParanoid" id="A0A165NHL3"/>
<keyword evidence="4" id="KW-1185">Reference proteome</keyword>
<organism evidence="3 4">
    <name type="scientific">Exidia glandulosa HHB12029</name>
    <dbReference type="NCBI Taxonomy" id="1314781"/>
    <lineage>
        <taxon>Eukaryota</taxon>
        <taxon>Fungi</taxon>
        <taxon>Dikarya</taxon>
        <taxon>Basidiomycota</taxon>
        <taxon>Agaricomycotina</taxon>
        <taxon>Agaricomycetes</taxon>
        <taxon>Auriculariales</taxon>
        <taxon>Exidiaceae</taxon>
        <taxon>Exidia</taxon>
    </lineage>
</organism>
<name>A0A165NHL3_EXIGL</name>
<reference evidence="3 4" key="1">
    <citation type="journal article" date="2016" name="Mol. Biol. Evol.">
        <title>Comparative Genomics of Early-Diverging Mushroom-Forming Fungi Provides Insights into the Origins of Lignocellulose Decay Capabilities.</title>
        <authorList>
            <person name="Nagy L.G."/>
            <person name="Riley R."/>
            <person name="Tritt A."/>
            <person name="Adam C."/>
            <person name="Daum C."/>
            <person name="Floudas D."/>
            <person name="Sun H."/>
            <person name="Yadav J.S."/>
            <person name="Pangilinan J."/>
            <person name="Larsson K.H."/>
            <person name="Matsuura K."/>
            <person name="Barry K."/>
            <person name="Labutti K."/>
            <person name="Kuo R."/>
            <person name="Ohm R.A."/>
            <person name="Bhattacharya S.S."/>
            <person name="Shirouzu T."/>
            <person name="Yoshinaga Y."/>
            <person name="Martin F.M."/>
            <person name="Grigoriev I.V."/>
            <person name="Hibbett D.S."/>
        </authorList>
    </citation>
    <scope>NUCLEOTIDE SEQUENCE [LARGE SCALE GENOMIC DNA]</scope>
    <source>
        <strain evidence="3 4">HHB12029</strain>
    </source>
</reference>
<gene>
    <name evidence="3" type="ORF">EXIGLDRAFT_830434</name>
</gene>
<dbReference type="EMBL" id="KV425898">
    <property type="protein sequence ID" value="KZW00759.1"/>
    <property type="molecule type" value="Genomic_DNA"/>
</dbReference>
<dbReference type="InterPro" id="IPR001810">
    <property type="entry name" value="F-box_dom"/>
</dbReference>
<dbReference type="CDD" id="cd09917">
    <property type="entry name" value="F-box_SF"/>
    <property type="match status" value="1"/>
</dbReference>
<dbReference type="Proteomes" id="UP000077266">
    <property type="component" value="Unassembled WGS sequence"/>
</dbReference>
<feature type="region of interest" description="Disordered" evidence="1">
    <location>
        <begin position="250"/>
        <end position="276"/>
    </location>
</feature>
<dbReference type="AlphaFoldDB" id="A0A165NHL3"/>
<evidence type="ECO:0000313" key="4">
    <source>
        <dbReference type="Proteomes" id="UP000077266"/>
    </source>
</evidence>
<feature type="compositionally biased region" description="Acidic residues" evidence="1">
    <location>
        <begin position="254"/>
        <end position="273"/>
    </location>
</feature>
<sequence>MSIASTLPPEVLLLIFENAVDYIPGFIYLHALHRAYERNATLAACALVCKSWAAPAQLTLFRDITLGITTNNVDEEEVTHNAYGERPGSTTPALANLVHTLEKFRDIGSPIPHSVRAVHLCIGETDTFNHNQNSDFGIRVDYIIHGSPAAVFRAIALCPGVVYLSITLGVYHEDDERSAASMFSAEHLDMLKGIAVDLPNLRQLSIQMPNDVDFIRSFGYRITSDEEANTIIAALSDRITLLDVSINASGPDLSDSDDDEDDADSDLSDDDEAGGNPIVAFPILHTFRSQGDTSNIRTTVLHHAPRLRRAVLPSYSDLVEAEHVVPDFVRELTLGSLREGDDLASFSQLETLELIKLNTDLPVLRTLPRTLRELVLPARLFEVEGLAQKLADELPNLQSITAVQATSAPAPAAVVVQQFCHLPVEVVPWTQRRRPWLISCADPE</sequence>
<dbReference type="Pfam" id="PF12937">
    <property type="entry name" value="F-box-like"/>
    <property type="match status" value="1"/>
</dbReference>
<proteinExistence type="predicted"/>
<accession>A0A165NHL3</accession>
<evidence type="ECO:0000256" key="1">
    <source>
        <dbReference type="SAM" id="MobiDB-lite"/>
    </source>
</evidence>